<gene>
    <name evidence="3" type="ORF">N784_10340</name>
</gene>
<evidence type="ECO:0000313" key="3">
    <source>
        <dbReference type="EMBL" id="KGX88259.1"/>
    </source>
</evidence>
<feature type="region of interest" description="Disordered" evidence="1">
    <location>
        <begin position="163"/>
        <end position="234"/>
    </location>
</feature>
<dbReference type="Proteomes" id="UP000030401">
    <property type="component" value="Unassembled WGS sequence"/>
</dbReference>
<dbReference type="EMBL" id="AVPG01000003">
    <property type="protein sequence ID" value="KGX88259.1"/>
    <property type="molecule type" value="Genomic_DNA"/>
</dbReference>
<organism evidence="3 4">
    <name type="scientific">Pontibacillus litoralis JSM 072002</name>
    <dbReference type="NCBI Taxonomy" id="1385512"/>
    <lineage>
        <taxon>Bacteria</taxon>
        <taxon>Bacillati</taxon>
        <taxon>Bacillota</taxon>
        <taxon>Bacilli</taxon>
        <taxon>Bacillales</taxon>
        <taxon>Bacillaceae</taxon>
        <taxon>Pontibacillus</taxon>
    </lineage>
</organism>
<feature type="compositionally biased region" description="Basic and acidic residues" evidence="1">
    <location>
        <begin position="175"/>
        <end position="226"/>
    </location>
</feature>
<name>A0A0A5G887_9BACI</name>
<accession>A0A0A5G887</accession>
<comment type="caution">
    <text evidence="3">The sequence shown here is derived from an EMBL/GenBank/DDBJ whole genome shotgun (WGS) entry which is preliminary data.</text>
</comment>
<evidence type="ECO:0000313" key="4">
    <source>
        <dbReference type="Proteomes" id="UP000030401"/>
    </source>
</evidence>
<feature type="transmembrane region" description="Helical" evidence="2">
    <location>
        <begin position="12"/>
        <end position="29"/>
    </location>
</feature>
<dbReference type="AlphaFoldDB" id="A0A0A5G887"/>
<sequence length="234" mass="26834">MLYNKIFLKNEIIIAEVCLIVFLISQLVTQTGASFIDQEVEMMSASTASIFPNVMKSEVEKSTHSLRKAQELYTSIMDKDVSEPSIKKIESEITRVKEIKKNLLQEVSEVKRIYQSYSSIHVADKQSLSYVSSGIAQLKSNASKVDQLKLDLMDDKLQKLKHKQTQWTQQQEQELSTKVEGKKENIQPEKEQQSQRDEKNVTKSKENEKETTADKQNDSINRKEGDNVEESTEI</sequence>
<evidence type="ECO:0000256" key="2">
    <source>
        <dbReference type="SAM" id="Phobius"/>
    </source>
</evidence>
<evidence type="ECO:0000256" key="1">
    <source>
        <dbReference type="SAM" id="MobiDB-lite"/>
    </source>
</evidence>
<reference evidence="3 4" key="1">
    <citation type="submission" date="2013-08" db="EMBL/GenBank/DDBJ databases">
        <authorList>
            <person name="Huang J."/>
            <person name="Wang G."/>
        </authorList>
    </citation>
    <scope>NUCLEOTIDE SEQUENCE [LARGE SCALE GENOMIC DNA]</scope>
    <source>
        <strain evidence="3 4">JSM 072002</strain>
    </source>
</reference>
<dbReference type="STRING" id="1385512.N784_10340"/>
<keyword evidence="2" id="KW-1133">Transmembrane helix</keyword>
<keyword evidence="2" id="KW-0472">Membrane</keyword>
<keyword evidence="4" id="KW-1185">Reference proteome</keyword>
<evidence type="ECO:0008006" key="5">
    <source>
        <dbReference type="Google" id="ProtNLM"/>
    </source>
</evidence>
<protein>
    <recommendedName>
        <fullName evidence="5">DUF4047 domain-containing protein</fullName>
    </recommendedName>
</protein>
<proteinExistence type="predicted"/>
<keyword evidence="2" id="KW-0812">Transmembrane</keyword>
<feature type="compositionally biased region" description="Low complexity" evidence="1">
    <location>
        <begin position="165"/>
        <end position="174"/>
    </location>
</feature>